<keyword evidence="2" id="KW-1185">Reference proteome</keyword>
<dbReference type="EMBL" id="CP019602">
    <property type="protein sequence ID" value="ARU15590.1"/>
    <property type="molecule type" value="Genomic_DNA"/>
</dbReference>
<protein>
    <submittedName>
        <fullName evidence="1">Uncharacterized protein</fullName>
    </submittedName>
</protein>
<dbReference type="Proteomes" id="UP000195807">
    <property type="component" value="Chromosome"/>
</dbReference>
<proteinExistence type="predicted"/>
<reference evidence="1 2" key="1">
    <citation type="submission" date="2017-01" db="EMBL/GenBank/DDBJ databases">
        <title>Complete genome sequence of esterase-producing bacterium Croceicoccus marinus E4A9.</title>
        <authorList>
            <person name="Wu Y.-H."/>
            <person name="Cheng H."/>
            <person name="Xu L."/>
            <person name="Huo Y.-Y."/>
            <person name="Wang C.-S."/>
            <person name="Xu X.-W."/>
        </authorList>
    </citation>
    <scope>NUCLEOTIDE SEQUENCE [LARGE SCALE GENOMIC DNA]</scope>
    <source>
        <strain evidence="1 2">E4A9</strain>
    </source>
</reference>
<sequence length="140" mass="15686">MKHLLSLGGRIWGMGMGRVPDPKKANRTCRWVGALQALFLLESRHHHRAGHPGSRQAGNRECETEAKNISNNMFFASAPNIVGSMMVFFQWWHCILLLDSASRVLEDARGPGDQQPVPRCNTDDRKILAVLYSGNIMIFA</sequence>
<dbReference type="AlphaFoldDB" id="A0A1Z1F9Y2"/>
<evidence type="ECO:0000313" key="1">
    <source>
        <dbReference type="EMBL" id="ARU15590.1"/>
    </source>
</evidence>
<dbReference type="KEGG" id="cman:A9D14_04590"/>
<name>A0A1Z1F9Y2_9SPHN</name>
<accession>A0A1Z1F9Y2</accession>
<evidence type="ECO:0000313" key="2">
    <source>
        <dbReference type="Proteomes" id="UP000195807"/>
    </source>
</evidence>
<gene>
    <name evidence="1" type="ORF">A9D14_04590</name>
</gene>
<organism evidence="1 2">
    <name type="scientific">Croceicoccus marinus</name>
    <dbReference type="NCBI Taxonomy" id="450378"/>
    <lineage>
        <taxon>Bacteria</taxon>
        <taxon>Pseudomonadati</taxon>
        <taxon>Pseudomonadota</taxon>
        <taxon>Alphaproteobacteria</taxon>
        <taxon>Sphingomonadales</taxon>
        <taxon>Erythrobacteraceae</taxon>
        <taxon>Croceicoccus</taxon>
    </lineage>
</organism>